<dbReference type="Pfam" id="PF00023">
    <property type="entry name" value="Ank"/>
    <property type="match status" value="1"/>
</dbReference>
<keyword evidence="2" id="KW-1185">Reference proteome</keyword>
<dbReference type="EMBL" id="JBFTWV010000236">
    <property type="protein sequence ID" value="KAL2783433.1"/>
    <property type="molecule type" value="Genomic_DNA"/>
</dbReference>
<evidence type="ECO:0000313" key="1">
    <source>
        <dbReference type="EMBL" id="KAL2783433.1"/>
    </source>
</evidence>
<protein>
    <submittedName>
        <fullName evidence="1">Uncharacterized protein</fullName>
    </submittedName>
</protein>
<gene>
    <name evidence="1" type="ORF">BJX66DRAFT_318512</name>
</gene>
<dbReference type="InterPro" id="IPR036770">
    <property type="entry name" value="Ankyrin_rpt-contain_sf"/>
</dbReference>
<sequence length="261" mass="29117">MNAMVSLKKPVLHGNSQSSCLNLPDAERANLGLRLGRGFKTLGGVQVMQISKALRIIFRVGLCQSYTLWMNSQTVITESLPVDSTAAPIFYLWVAFKESYSDNVPPGPAILTEEELGELAQRIGEDLDILRSLDEDQMRDVLNRIYKARYLHDYKIWPAVDFGAAIEKRDIPVLQRLVQYSKVNLNHGCGIYEAPLPHAIRKGGRDIMKLLLAEEKRLHINKKHNGAAIALLLAVSKGDDSIVELILRHALVDPNIADDRG</sequence>
<dbReference type="SUPFAM" id="SSF48403">
    <property type="entry name" value="Ankyrin repeat"/>
    <property type="match status" value="1"/>
</dbReference>
<name>A0ABR4FK54_9EURO</name>
<dbReference type="InterPro" id="IPR002110">
    <property type="entry name" value="Ankyrin_rpt"/>
</dbReference>
<proteinExistence type="predicted"/>
<accession>A0ABR4FK54</accession>
<comment type="caution">
    <text evidence="1">The sequence shown here is derived from an EMBL/GenBank/DDBJ whole genome shotgun (WGS) entry which is preliminary data.</text>
</comment>
<dbReference type="Proteomes" id="UP001610563">
    <property type="component" value="Unassembled WGS sequence"/>
</dbReference>
<reference evidence="1 2" key="1">
    <citation type="submission" date="2024-07" db="EMBL/GenBank/DDBJ databases">
        <title>Section-level genome sequencing and comparative genomics of Aspergillus sections Usti and Cavernicolus.</title>
        <authorList>
            <consortium name="Lawrence Berkeley National Laboratory"/>
            <person name="Nybo J.L."/>
            <person name="Vesth T.C."/>
            <person name="Theobald S."/>
            <person name="Frisvad J.C."/>
            <person name="Larsen T.O."/>
            <person name="Kjaerboelling I."/>
            <person name="Rothschild-Mancinelli K."/>
            <person name="Lyhne E.K."/>
            <person name="Kogle M.E."/>
            <person name="Barry K."/>
            <person name="Clum A."/>
            <person name="Na H."/>
            <person name="Ledsgaard L."/>
            <person name="Lin J."/>
            <person name="Lipzen A."/>
            <person name="Kuo A."/>
            <person name="Riley R."/>
            <person name="Mondo S."/>
            <person name="Labutti K."/>
            <person name="Haridas S."/>
            <person name="Pangalinan J."/>
            <person name="Salamov A.A."/>
            <person name="Simmons B.A."/>
            <person name="Magnuson J.K."/>
            <person name="Chen J."/>
            <person name="Drula E."/>
            <person name="Henrissat B."/>
            <person name="Wiebenga A."/>
            <person name="Lubbers R.J."/>
            <person name="Gomes A.C."/>
            <person name="Makela M.R."/>
            <person name="Stajich J."/>
            <person name="Grigoriev I.V."/>
            <person name="Mortensen U.H."/>
            <person name="De Vries R.P."/>
            <person name="Baker S.E."/>
            <person name="Andersen M.R."/>
        </authorList>
    </citation>
    <scope>NUCLEOTIDE SEQUENCE [LARGE SCALE GENOMIC DNA]</scope>
    <source>
        <strain evidence="1 2">CBS 209.92</strain>
    </source>
</reference>
<organism evidence="1 2">
    <name type="scientific">Aspergillus keveii</name>
    <dbReference type="NCBI Taxonomy" id="714993"/>
    <lineage>
        <taxon>Eukaryota</taxon>
        <taxon>Fungi</taxon>
        <taxon>Dikarya</taxon>
        <taxon>Ascomycota</taxon>
        <taxon>Pezizomycotina</taxon>
        <taxon>Eurotiomycetes</taxon>
        <taxon>Eurotiomycetidae</taxon>
        <taxon>Eurotiales</taxon>
        <taxon>Aspergillaceae</taxon>
        <taxon>Aspergillus</taxon>
        <taxon>Aspergillus subgen. Nidulantes</taxon>
    </lineage>
</organism>
<evidence type="ECO:0000313" key="2">
    <source>
        <dbReference type="Proteomes" id="UP001610563"/>
    </source>
</evidence>
<dbReference type="Gene3D" id="1.25.40.20">
    <property type="entry name" value="Ankyrin repeat-containing domain"/>
    <property type="match status" value="1"/>
</dbReference>